<dbReference type="AlphaFoldDB" id="A0A166ADN3"/>
<keyword evidence="3" id="KW-1185">Reference proteome</keyword>
<reference evidence="3" key="1">
    <citation type="journal article" date="2016" name="Genome Announc.">
        <title>Draft Genome Sequences of Methanobrevibacter curvatus DSM11111, Methanobrevibacter cuticularis DSM11139, Methanobrevibacter filiformis DSM11501, and Methanobrevibacter oralis DSM7256.</title>
        <authorList>
            <person name="Poehlein A."/>
            <person name="Seedorf H."/>
        </authorList>
    </citation>
    <scope>NUCLEOTIDE SEQUENCE [LARGE SCALE GENOMIC DNA]</scope>
    <source>
        <strain evidence="3">DSM 7256 / JCM 30027 / ZR</strain>
    </source>
</reference>
<evidence type="ECO:0000313" key="2">
    <source>
        <dbReference type="EMBL" id="KZX11901.1"/>
    </source>
</evidence>
<dbReference type="RefSeq" id="WP_042691910.1">
    <property type="nucleotide sequence ID" value="NZ_CABMAB010000003.1"/>
</dbReference>
<comment type="caution">
    <text evidence="2">The sequence shown here is derived from an EMBL/GenBank/DDBJ whole genome shotgun (WGS) entry which is preliminary data.</text>
</comment>
<dbReference type="EMBL" id="LWMU01000081">
    <property type="protein sequence ID" value="KZX11901.1"/>
    <property type="molecule type" value="Genomic_DNA"/>
</dbReference>
<evidence type="ECO:0000313" key="3">
    <source>
        <dbReference type="Proteomes" id="UP000077428"/>
    </source>
</evidence>
<gene>
    <name evidence="2" type="ORF">MBORA_14440</name>
</gene>
<sequence>MEAMEAVAVIIIIIAIVILLYYYFLNNPKTVDRLRNYVPSTADAHMDEVLGKNKDEKNLKSDKNDETDSMSKRLKIKLTDMDMSSINTDAFSHKIDSFLEEKSDELIKDWSLATVNDLKDLESKFSKTTSSVDTLEKSFKEFREDSKEFKIATEKKLKDLDERIEALENN</sequence>
<dbReference type="PATRIC" id="fig|66851.6.peg.1559"/>
<name>A0A166ADN3_METOA</name>
<keyword evidence="1" id="KW-1133">Transmembrane helix</keyword>
<protein>
    <recommendedName>
        <fullName evidence="4">Chromosome partition protein Smc</fullName>
    </recommendedName>
</protein>
<evidence type="ECO:0000256" key="1">
    <source>
        <dbReference type="SAM" id="Phobius"/>
    </source>
</evidence>
<evidence type="ECO:0008006" key="4">
    <source>
        <dbReference type="Google" id="ProtNLM"/>
    </source>
</evidence>
<keyword evidence="1" id="KW-0472">Membrane</keyword>
<proteinExistence type="predicted"/>
<accession>A0A166ADN3</accession>
<dbReference type="OrthoDB" id="76759at2157"/>
<keyword evidence="1" id="KW-0812">Transmembrane</keyword>
<dbReference type="STRING" id="66851.MBORA_14440"/>
<organism evidence="2 3">
    <name type="scientific">Methanobrevibacter oralis</name>
    <dbReference type="NCBI Taxonomy" id="66851"/>
    <lineage>
        <taxon>Archaea</taxon>
        <taxon>Methanobacteriati</taxon>
        <taxon>Methanobacteriota</taxon>
        <taxon>Methanomada group</taxon>
        <taxon>Methanobacteria</taxon>
        <taxon>Methanobacteriales</taxon>
        <taxon>Methanobacteriaceae</taxon>
        <taxon>Methanobrevibacter</taxon>
    </lineage>
</organism>
<dbReference type="Proteomes" id="UP000077428">
    <property type="component" value="Unassembled WGS sequence"/>
</dbReference>
<feature type="transmembrane region" description="Helical" evidence="1">
    <location>
        <begin position="6"/>
        <end position="25"/>
    </location>
</feature>